<dbReference type="SUPFAM" id="SSF51735">
    <property type="entry name" value="NAD(P)-binding Rossmann-fold domains"/>
    <property type="match status" value="1"/>
</dbReference>
<dbReference type="Proteomes" id="UP001287282">
    <property type="component" value="Unassembled WGS sequence"/>
</dbReference>
<keyword evidence="2 4" id="KW-0560">Oxidoreductase</keyword>
<proteinExistence type="inferred from homology"/>
<dbReference type="PANTHER" id="PTHR43333:SF1">
    <property type="entry name" value="D-ISOMER SPECIFIC 2-HYDROXYACID DEHYDROGENASE NAD-BINDING DOMAIN-CONTAINING PROTEIN"/>
    <property type="match status" value="1"/>
</dbReference>
<dbReference type="CDD" id="cd05300">
    <property type="entry name" value="2-Hacid_dh_1"/>
    <property type="match status" value="1"/>
</dbReference>
<evidence type="ECO:0000313" key="8">
    <source>
        <dbReference type="Proteomes" id="UP001287282"/>
    </source>
</evidence>
<comment type="caution">
    <text evidence="7">The sequence shown here is derived from an EMBL/GenBank/DDBJ whole genome shotgun (WGS) entry which is preliminary data.</text>
</comment>
<evidence type="ECO:0000256" key="3">
    <source>
        <dbReference type="ARBA" id="ARBA00023027"/>
    </source>
</evidence>
<dbReference type="EMBL" id="JAWJBA010000005">
    <property type="protein sequence ID" value="MDV2685895.1"/>
    <property type="molecule type" value="Genomic_DNA"/>
</dbReference>
<dbReference type="SUPFAM" id="SSF52283">
    <property type="entry name" value="Formate/glycerate dehydrogenase catalytic domain-like"/>
    <property type="match status" value="1"/>
</dbReference>
<protein>
    <submittedName>
        <fullName evidence="7">D-2-hydroxyacid dehydrogenase</fullName>
    </submittedName>
</protein>
<sequence>MKVVSSAKIKEDIQQQMINDFPEVDFMFYKKMNEVGVDLSSCEVLITYGEDLTSEKIEEAKQLKWIMVIAAGLEKIPFNAILQKGILVTNCRGIHAKPMGEYTISMMLQMARKTKELIASEKQANWNRKVPMMELNGKTIGILGAGAIGQEVARLSQAFGMKTLGMNSTGKSVQYIDEMYTEKTVETLLGKSHFVVNILPHTEKTQKFMSEERFSVMKKDAYFINIGRGKTVDEQALEKVLEEGHLAHASLDVFETEPLTSNHSFWNHEKVTVTPHISGISSEYQTRAFEIVKKNLKTFIEGNDDFINRIDLTKGY</sequence>
<dbReference type="PANTHER" id="PTHR43333">
    <property type="entry name" value="2-HACID_DH_C DOMAIN-CONTAINING PROTEIN"/>
    <property type="match status" value="1"/>
</dbReference>
<reference evidence="7 8" key="1">
    <citation type="submission" date="2023-10" db="EMBL/GenBank/DDBJ databases">
        <title>Screening of Alkalihalobacillus lindianensis BZ-TG-R113 and Its Alleviation of Salt Stress on Rapeseed Growth.</title>
        <authorList>
            <person name="Zhao B."/>
            <person name="Guo T."/>
        </authorList>
    </citation>
    <scope>NUCLEOTIDE SEQUENCE [LARGE SCALE GENOMIC DNA]</scope>
    <source>
        <strain evidence="7 8">BZ-TG-R113</strain>
    </source>
</reference>
<evidence type="ECO:0000256" key="4">
    <source>
        <dbReference type="RuleBase" id="RU003719"/>
    </source>
</evidence>
<name>A0ABU3XDD6_9BACI</name>
<dbReference type="Gene3D" id="3.40.50.720">
    <property type="entry name" value="NAD(P)-binding Rossmann-like Domain"/>
    <property type="match status" value="2"/>
</dbReference>
<keyword evidence="3" id="KW-0520">NAD</keyword>
<dbReference type="InterPro" id="IPR006139">
    <property type="entry name" value="D-isomer_2_OHA_DH_cat_dom"/>
</dbReference>
<dbReference type="InterPro" id="IPR006140">
    <property type="entry name" value="D-isomer_DH_NAD-bd"/>
</dbReference>
<dbReference type="InterPro" id="IPR036291">
    <property type="entry name" value="NAD(P)-bd_dom_sf"/>
</dbReference>
<evidence type="ECO:0000313" key="7">
    <source>
        <dbReference type="EMBL" id="MDV2685895.1"/>
    </source>
</evidence>
<dbReference type="RefSeq" id="WP_317123068.1">
    <property type="nucleotide sequence ID" value="NZ_JAWJBA010000005.1"/>
</dbReference>
<feature type="domain" description="D-isomer specific 2-hydroxyacid dehydrogenase catalytic" evidence="5">
    <location>
        <begin position="15"/>
        <end position="303"/>
    </location>
</feature>
<evidence type="ECO:0000259" key="6">
    <source>
        <dbReference type="Pfam" id="PF02826"/>
    </source>
</evidence>
<dbReference type="Pfam" id="PF02826">
    <property type="entry name" value="2-Hacid_dh_C"/>
    <property type="match status" value="1"/>
</dbReference>
<accession>A0ABU3XDD6</accession>
<evidence type="ECO:0000256" key="2">
    <source>
        <dbReference type="ARBA" id="ARBA00023002"/>
    </source>
</evidence>
<evidence type="ECO:0000256" key="1">
    <source>
        <dbReference type="ARBA" id="ARBA00005854"/>
    </source>
</evidence>
<dbReference type="Pfam" id="PF00389">
    <property type="entry name" value="2-Hacid_dh"/>
    <property type="match status" value="1"/>
</dbReference>
<organism evidence="7 8">
    <name type="scientific">Alkalihalophilus lindianensis</name>
    <dbReference type="NCBI Taxonomy" id="1630542"/>
    <lineage>
        <taxon>Bacteria</taxon>
        <taxon>Bacillati</taxon>
        <taxon>Bacillota</taxon>
        <taxon>Bacilli</taxon>
        <taxon>Bacillales</taxon>
        <taxon>Bacillaceae</taxon>
        <taxon>Alkalihalophilus</taxon>
    </lineage>
</organism>
<keyword evidence="8" id="KW-1185">Reference proteome</keyword>
<feature type="domain" description="D-isomer specific 2-hydroxyacid dehydrogenase NAD-binding" evidence="6">
    <location>
        <begin position="104"/>
        <end position="278"/>
    </location>
</feature>
<gene>
    <name evidence="7" type="ORF">RYX56_16125</name>
</gene>
<comment type="similarity">
    <text evidence="1 4">Belongs to the D-isomer specific 2-hydroxyacid dehydrogenase family.</text>
</comment>
<evidence type="ECO:0000259" key="5">
    <source>
        <dbReference type="Pfam" id="PF00389"/>
    </source>
</evidence>